<dbReference type="RefSeq" id="WP_137635630.1">
    <property type="nucleotide sequence ID" value="NZ_BJDL01000024.1"/>
</dbReference>
<evidence type="ECO:0000313" key="1">
    <source>
        <dbReference type="EMBL" id="MFD1419359.1"/>
    </source>
</evidence>
<reference evidence="2" key="1">
    <citation type="journal article" date="2019" name="Int. J. Syst. Evol. Microbiol.">
        <title>The Global Catalogue of Microorganisms (GCM) 10K type strain sequencing project: providing services to taxonomists for standard genome sequencing and annotation.</title>
        <authorList>
            <consortium name="The Broad Institute Genomics Platform"/>
            <consortium name="The Broad Institute Genome Sequencing Center for Infectious Disease"/>
            <person name="Wu L."/>
            <person name="Ma J."/>
        </authorList>
    </citation>
    <scope>NUCLEOTIDE SEQUENCE [LARGE SCALE GENOMIC DNA]</scope>
    <source>
        <strain evidence="2">CCM 8931</strain>
    </source>
</reference>
<keyword evidence="2" id="KW-1185">Reference proteome</keyword>
<dbReference type="Proteomes" id="UP001597188">
    <property type="component" value="Unassembled WGS sequence"/>
</dbReference>
<sequence length="97" mass="10966">MDLLDDAQGELAQVDYMLYAAVEMVNELQNVANEYHHDNTTALEVTSELTRMIDSIAGLGWMLQDKTAAIEKMLESIEQQQIDEKLPKFHGGKLREA</sequence>
<organism evidence="1 2">
    <name type="scientific">Lactiplantibacillus songbeiensis</name>
    <dbReference type="NCBI Taxonomy" id="2559920"/>
    <lineage>
        <taxon>Bacteria</taxon>
        <taxon>Bacillati</taxon>
        <taxon>Bacillota</taxon>
        <taxon>Bacilli</taxon>
        <taxon>Lactobacillales</taxon>
        <taxon>Lactobacillaceae</taxon>
        <taxon>Lactiplantibacillus</taxon>
    </lineage>
</organism>
<evidence type="ECO:0000313" key="2">
    <source>
        <dbReference type="Proteomes" id="UP001597188"/>
    </source>
</evidence>
<protein>
    <submittedName>
        <fullName evidence="1">Uncharacterized protein</fullName>
    </submittedName>
</protein>
<proteinExistence type="predicted"/>
<dbReference type="EMBL" id="JBHTOJ010000001">
    <property type="protein sequence ID" value="MFD1419359.1"/>
    <property type="molecule type" value="Genomic_DNA"/>
</dbReference>
<name>A0ABW4BY78_9LACO</name>
<comment type="caution">
    <text evidence="1">The sequence shown here is derived from an EMBL/GenBank/DDBJ whole genome shotgun (WGS) entry which is preliminary data.</text>
</comment>
<accession>A0ABW4BY78</accession>
<gene>
    <name evidence="1" type="ORF">ACFQ5L_00090</name>
</gene>